<evidence type="ECO:0000313" key="2">
    <source>
        <dbReference type="EMBL" id="KAF2165594.1"/>
    </source>
</evidence>
<protein>
    <recommendedName>
        <fullName evidence="4">Ecp2 effector protein domain-containing protein</fullName>
    </recommendedName>
</protein>
<evidence type="ECO:0000256" key="1">
    <source>
        <dbReference type="SAM" id="SignalP"/>
    </source>
</evidence>
<organism evidence="2 3">
    <name type="scientific">Zasmidium cellare ATCC 36951</name>
    <dbReference type="NCBI Taxonomy" id="1080233"/>
    <lineage>
        <taxon>Eukaryota</taxon>
        <taxon>Fungi</taxon>
        <taxon>Dikarya</taxon>
        <taxon>Ascomycota</taxon>
        <taxon>Pezizomycotina</taxon>
        <taxon>Dothideomycetes</taxon>
        <taxon>Dothideomycetidae</taxon>
        <taxon>Mycosphaerellales</taxon>
        <taxon>Mycosphaerellaceae</taxon>
        <taxon>Zasmidium</taxon>
    </lineage>
</organism>
<name>A0A6A6CEG0_ZASCE</name>
<dbReference type="EMBL" id="ML993599">
    <property type="protein sequence ID" value="KAF2165594.1"/>
    <property type="molecule type" value="Genomic_DNA"/>
</dbReference>
<dbReference type="Proteomes" id="UP000799537">
    <property type="component" value="Unassembled WGS sequence"/>
</dbReference>
<gene>
    <name evidence="2" type="ORF">M409DRAFT_55492</name>
</gene>
<proteinExistence type="predicted"/>
<keyword evidence="3" id="KW-1185">Reference proteome</keyword>
<feature type="chain" id="PRO_5025509305" description="Ecp2 effector protein domain-containing protein" evidence="1">
    <location>
        <begin position="18"/>
        <end position="341"/>
    </location>
</feature>
<sequence>MYAKMFWSIFLPLLASAATLGSREDVASTRDEQIGDKDKTAICTTDYSHPDYSPAYEDCKQALEGGLFRRGYSQHTQAFAKNDCTIQWVYETCGIAICGNHVQMWSEELYAQAKTILTSCPREYNGKFYVSGQMHYRDSKAGTWQIAMYNRGYQPDGPGDNIKEDLRKRRLSSISSMSNDIANDDGDGGTCRYRTDLQKRLPDGVVPGYPLRWVALGGTWSAINAVGMDTTTLINGLHANFGQNYLSRSVYTLGARWWTMQISTVAGALLNPNAGPNSLHITPVTPIATVVNSQTLIAVVNTLFAYWQSTGHDNGQAFQLHRINDDGSVGDALLWAYGASG</sequence>
<evidence type="ECO:0008006" key="4">
    <source>
        <dbReference type="Google" id="ProtNLM"/>
    </source>
</evidence>
<accession>A0A6A6CEG0</accession>
<feature type="signal peptide" evidence="1">
    <location>
        <begin position="1"/>
        <end position="17"/>
    </location>
</feature>
<evidence type="ECO:0000313" key="3">
    <source>
        <dbReference type="Proteomes" id="UP000799537"/>
    </source>
</evidence>
<keyword evidence="1" id="KW-0732">Signal</keyword>
<reference evidence="2" key="1">
    <citation type="journal article" date="2020" name="Stud. Mycol.">
        <title>101 Dothideomycetes genomes: a test case for predicting lifestyles and emergence of pathogens.</title>
        <authorList>
            <person name="Haridas S."/>
            <person name="Albert R."/>
            <person name="Binder M."/>
            <person name="Bloem J."/>
            <person name="Labutti K."/>
            <person name="Salamov A."/>
            <person name="Andreopoulos B."/>
            <person name="Baker S."/>
            <person name="Barry K."/>
            <person name="Bills G."/>
            <person name="Bluhm B."/>
            <person name="Cannon C."/>
            <person name="Castanera R."/>
            <person name="Culley D."/>
            <person name="Daum C."/>
            <person name="Ezra D."/>
            <person name="Gonzalez J."/>
            <person name="Henrissat B."/>
            <person name="Kuo A."/>
            <person name="Liang C."/>
            <person name="Lipzen A."/>
            <person name="Lutzoni F."/>
            <person name="Magnuson J."/>
            <person name="Mondo S."/>
            <person name="Nolan M."/>
            <person name="Ohm R."/>
            <person name="Pangilinan J."/>
            <person name="Park H.-J."/>
            <person name="Ramirez L."/>
            <person name="Alfaro M."/>
            <person name="Sun H."/>
            <person name="Tritt A."/>
            <person name="Yoshinaga Y."/>
            <person name="Zwiers L.-H."/>
            <person name="Turgeon B."/>
            <person name="Goodwin S."/>
            <person name="Spatafora J."/>
            <person name="Crous P."/>
            <person name="Grigoriev I."/>
        </authorList>
    </citation>
    <scope>NUCLEOTIDE SEQUENCE</scope>
    <source>
        <strain evidence="2">ATCC 36951</strain>
    </source>
</reference>
<dbReference type="GeneID" id="54566292"/>
<dbReference type="RefSeq" id="XP_033666483.1">
    <property type="nucleotide sequence ID" value="XM_033813020.1"/>
</dbReference>
<dbReference type="AlphaFoldDB" id="A0A6A6CEG0"/>